<dbReference type="EMBL" id="LCEW01000006">
    <property type="protein sequence ID" value="KKS80431.1"/>
    <property type="molecule type" value="Genomic_DNA"/>
</dbReference>
<accession>A0A0G1EBJ2</accession>
<comment type="caution">
    <text evidence="2">The sequence shown here is derived from an EMBL/GenBank/DDBJ whole genome shotgun (WGS) entry which is preliminary data.</text>
</comment>
<gene>
    <name evidence="2" type="ORF">UV54_C0006G0006</name>
</gene>
<proteinExistence type="predicted"/>
<reference evidence="2 3" key="1">
    <citation type="journal article" date="2015" name="Nature">
        <title>rRNA introns, odd ribosomes, and small enigmatic genomes across a large radiation of phyla.</title>
        <authorList>
            <person name="Brown C.T."/>
            <person name="Hug L.A."/>
            <person name="Thomas B.C."/>
            <person name="Sharon I."/>
            <person name="Castelle C.J."/>
            <person name="Singh A."/>
            <person name="Wilkins M.J."/>
            <person name="Williams K.H."/>
            <person name="Banfield J.F."/>
        </authorList>
    </citation>
    <scope>NUCLEOTIDE SEQUENCE [LARGE SCALE GENOMIC DNA]</scope>
</reference>
<dbReference type="GO" id="GO:0003677">
    <property type="term" value="F:DNA binding"/>
    <property type="evidence" value="ECO:0007669"/>
    <property type="project" value="InterPro"/>
</dbReference>
<protein>
    <recommendedName>
        <fullName evidence="1">SpoVT-AbrB domain-containing protein</fullName>
    </recommendedName>
</protein>
<organism evidence="2 3">
    <name type="scientific">Candidatus Beckwithbacteria bacterium GW2011_GWA2_43_10</name>
    <dbReference type="NCBI Taxonomy" id="1618369"/>
    <lineage>
        <taxon>Bacteria</taxon>
        <taxon>Candidatus Beckwithiibacteriota</taxon>
    </lineage>
</organism>
<dbReference type="Pfam" id="PF04014">
    <property type="entry name" value="MazE_antitoxin"/>
    <property type="match status" value="1"/>
</dbReference>
<dbReference type="Proteomes" id="UP000034213">
    <property type="component" value="Unassembled WGS sequence"/>
</dbReference>
<dbReference type="SUPFAM" id="SSF89447">
    <property type="entry name" value="AbrB/MazE/MraZ-like"/>
    <property type="match status" value="1"/>
</dbReference>
<dbReference type="InterPro" id="IPR037914">
    <property type="entry name" value="SpoVT-AbrB_sf"/>
</dbReference>
<evidence type="ECO:0000259" key="1">
    <source>
        <dbReference type="Pfam" id="PF04014"/>
    </source>
</evidence>
<evidence type="ECO:0000313" key="3">
    <source>
        <dbReference type="Proteomes" id="UP000034213"/>
    </source>
</evidence>
<feature type="domain" description="SpoVT-AbrB" evidence="1">
    <location>
        <begin position="6"/>
        <end position="35"/>
    </location>
</feature>
<evidence type="ECO:0000313" key="2">
    <source>
        <dbReference type="EMBL" id="KKS80431.1"/>
    </source>
</evidence>
<dbReference type="Gene3D" id="2.10.260.10">
    <property type="match status" value="1"/>
</dbReference>
<dbReference type="AlphaFoldDB" id="A0A0G1EBJ2"/>
<sequence length="61" mass="6608">MSQKVMRVGNSIGVTVPSQFVKTVGIRVGDSVKVKTILETGQVIYTFQGVKQLSLNSLPSR</sequence>
<name>A0A0G1EBJ2_9BACT</name>
<dbReference type="STRING" id="1618369.UV54_C0006G0006"/>
<dbReference type="InterPro" id="IPR007159">
    <property type="entry name" value="SpoVT-AbrB_dom"/>
</dbReference>